<dbReference type="Pfam" id="PF01276">
    <property type="entry name" value="OKR_DC_1"/>
    <property type="match status" value="1"/>
</dbReference>
<name>A0A9D2H2A6_9FIRM</name>
<evidence type="ECO:0000256" key="1">
    <source>
        <dbReference type="ARBA" id="ARBA00001933"/>
    </source>
</evidence>
<sequence length="411" mass="44959">MKRVSRCHISEMLRAQKKPHLSFHTPGHKRAGADITELSYSDNLLSPRGVIARAEEDVAHIAGAERAFLLTDGSTSGVHAMLLALREAGITRVAYPAFSHKSVKDACYLFGLEGVEIASFHTPYPRQPSLEAIKAALEGAEALLLTSPDYYGNFPPLQEAARLCKEQHKPLLLDGAHGAHLHGTEKYAGKFAQMWVDGAHKSLPALTQGAAVFAGDKFWAEKLASSVVRCRTTSPSYPILASVEYAYKYPRNLSLERAAIALKRELGAEDNADWTKLLVPFGTECARAEAFLEKRGVFPEFNDGNFLMFYLSPCTKLRELRRLKALLKKLPRGEVCIPAPEAGERGARTAWVALDKAEGRLCAAECGLFPPCVPLVLAGERISKEAAERLLSANSTFGLKEGNILVFEEDA</sequence>
<dbReference type="Proteomes" id="UP000824221">
    <property type="component" value="Unassembled WGS sequence"/>
</dbReference>
<dbReference type="EMBL" id="DXAJ01000114">
    <property type="protein sequence ID" value="HJA03218.1"/>
    <property type="molecule type" value="Genomic_DNA"/>
</dbReference>
<comment type="cofactor">
    <cofactor evidence="1">
        <name>pyridoxal 5'-phosphate</name>
        <dbReference type="ChEBI" id="CHEBI:597326"/>
    </cofactor>
</comment>
<dbReference type="AlphaFoldDB" id="A0A9D2H2A6"/>
<comment type="caution">
    <text evidence="4">The sequence shown here is derived from an EMBL/GenBank/DDBJ whole genome shotgun (WGS) entry which is preliminary data.</text>
</comment>
<dbReference type="PANTHER" id="PTHR43277:SF4">
    <property type="entry name" value="ARGININE DECARBOXYLASE"/>
    <property type="match status" value="1"/>
</dbReference>
<evidence type="ECO:0000259" key="3">
    <source>
        <dbReference type="Pfam" id="PF01276"/>
    </source>
</evidence>
<keyword evidence="4" id="KW-0032">Aminotransferase</keyword>
<evidence type="ECO:0000313" key="4">
    <source>
        <dbReference type="EMBL" id="HJA03218.1"/>
    </source>
</evidence>
<dbReference type="InterPro" id="IPR015424">
    <property type="entry name" value="PyrdxlP-dep_Trfase"/>
</dbReference>
<organism evidence="4 5">
    <name type="scientific">Candidatus Gallimonas gallistercoris</name>
    <dbReference type="NCBI Taxonomy" id="2838602"/>
    <lineage>
        <taxon>Bacteria</taxon>
        <taxon>Bacillati</taxon>
        <taxon>Bacillota</taxon>
        <taxon>Clostridia</taxon>
        <taxon>Candidatus Gallimonas</taxon>
    </lineage>
</organism>
<protein>
    <submittedName>
        <fullName evidence="4">Aminotransferase class I/II-fold pyridoxal phosphate-dependent enzyme</fullName>
    </submittedName>
</protein>
<dbReference type="GO" id="GO:0008483">
    <property type="term" value="F:transaminase activity"/>
    <property type="evidence" value="ECO:0007669"/>
    <property type="project" value="UniProtKB-KW"/>
</dbReference>
<dbReference type="InterPro" id="IPR000310">
    <property type="entry name" value="Orn/Lys/Arg_deCO2ase_major_dom"/>
</dbReference>
<accession>A0A9D2H2A6</accession>
<dbReference type="SUPFAM" id="SSF53383">
    <property type="entry name" value="PLP-dependent transferases"/>
    <property type="match status" value="1"/>
</dbReference>
<keyword evidence="4" id="KW-0808">Transferase</keyword>
<proteinExistence type="predicted"/>
<evidence type="ECO:0000313" key="5">
    <source>
        <dbReference type="Proteomes" id="UP000824221"/>
    </source>
</evidence>
<reference evidence="4" key="1">
    <citation type="journal article" date="2021" name="PeerJ">
        <title>Extensive microbial diversity within the chicken gut microbiome revealed by metagenomics and culture.</title>
        <authorList>
            <person name="Gilroy R."/>
            <person name="Ravi A."/>
            <person name="Getino M."/>
            <person name="Pursley I."/>
            <person name="Horton D.L."/>
            <person name="Alikhan N.F."/>
            <person name="Baker D."/>
            <person name="Gharbi K."/>
            <person name="Hall N."/>
            <person name="Watson M."/>
            <person name="Adriaenssens E.M."/>
            <person name="Foster-Nyarko E."/>
            <person name="Jarju S."/>
            <person name="Secka A."/>
            <person name="Antonio M."/>
            <person name="Oren A."/>
            <person name="Chaudhuri R.R."/>
            <person name="La Ragione R."/>
            <person name="Hildebrand F."/>
            <person name="Pallen M.J."/>
        </authorList>
    </citation>
    <scope>NUCLEOTIDE SEQUENCE</scope>
    <source>
        <strain evidence="4">CHK156-179</strain>
    </source>
</reference>
<keyword evidence="2" id="KW-0663">Pyridoxal phosphate</keyword>
<dbReference type="Gene3D" id="3.40.640.10">
    <property type="entry name" value="Type I PLP-dependent aspartate aminotransferase-like (Major domain)"/>
    <property type="match status" value="1"/>
</dbReference>
<dbReference type="PANTHER" id="PTHR43277">
    <property type="entry name" value="ARGININE DECARBOXYLASE"/>
    <property type="match status" value="1"/>
</dbReference>
<dbReference type="Gene3D" id="3.90.100.10">
    <property type="entry name" value="Orn/Lys/Arg decarboxylase, C-terminal domain"/>
    <property type="match status" value="1"/>
</dbReference>
<dbReference type="InterPro" id="IPR015421">
    <property type="entry name" value="PyrdxlP-dep_Trfase_major"/>
</dbReference>
<feature type="domain" description="Orn/Lys/Arg decarboxylases family 1 pyridoxal-P attachment site" evidence="3">
    <location>
        <begin position="32"/>
        <end position="252"/>
    </location>
</feature>
<gene>
    <name evidence="4" type="ORF">H9797_07580</name>
</gene>
<evidence type="ECO:0000256" key="2">
    <source>
        <dbReference type="ARBA" id="ARBA00022898"/>
    </source>
</evidence>
<dbReference type="InterPro" id="IPR052357">
    <property type="entry name" value="Orn_Lys_Arg_decarboxylase-I"/>
</dbReference>
<reference evidence="4" key="2">
    <citation type="submission" date="2021-04" db="EMBL/GenBank/DDBJ databases">
        <authorList>
            <person name="Gilroy R."/>
        </authorList>
    </citation>
    <scope>NUCLEOTIDE SEQUENCE</scope>
    <source>
        <strain evidence="4">CHK156-179</strain>
    </source>
</reference>